<organism evidence="1">
    <name type="scientific">Cacopsylla melanoneura</name>
    <dbReference type="NCBI Taxonomy" id="428564"/>
    <lineage>
        <taxon>Eukaryota</taxon>
        <taxon>Metazoa</taxon>
        <taxon>Ecdysozoa</taxon>
        <taxon>Arthropoda</taxon>
        <taxon>Hexapoda</taxon>
        <taxon>Insecta</taxon>
        <taxon>Pterygota</taxon>
        <taxon>Neoptera</taxon>
        <taxon>Paraneoptera</taxon>
        <taxon>Hemiptera</taxon>
        <taxon>Sternorrhyncha</taxon>
        <taxon>Psylloidea</taxon>
        <taxon>Psyllidae</taxon>
        <taxon>Psyllinae</taxon>
        <taxon>Cacopsylla</taxon>
    </lineage>
</organism>
<accession>A0A8D8SGD8</accession>
<dbReference type="EMBL" id="HBUF01214420">
    <property type="protein sequence ID" value="CAG6666506.1"/>
    <property type="molecule type" value="Transcribed_RNA"/>
</dbReference>
<evidence type="ECO:0000313" key="1">
    <source>
        <dbReference type="EMBL" id="CAG6666506.1"/>
    </source>
</evidence>
<protein>
    <submittedName>
        <fullName evidence="1">Uncharacterized protein</fullName>
    </submittedName>
</protein>
<name>A0A8D8SGD8_9HEMI</name>
<proteinExistence type="predicted"/>
<reference evidence="1" key="1">
    <citation type="submission" date="2021-05" db="EMBL/GenBank/DDBJ databases">
        <authorList>
            <person name="Alioto T."/>
            <person name="Alioto T."/>
            <person name="Gomez Garrido J."/>
        </authorList>
    </citation>
    <scope>NUCLEOTIDE SEQUENCE</scope>
</reference>
<sequence>MQQRTVHNTMYGGVEPPWQTTNAESHVRRSKVSCICSSSVGFLFSEALFCDFFFGGVKFPLLFNFCPCVYTFSFKYCPNCLCNLPNTSFNSPFRKLFTSVL</sequence>
<dbReference type="AlphaFoldDB" id="A0A8D8SGD8"/>